<gene>
    <name evidence="2" type="ORF">E2C01_082746</name>
</gene>
<organism evidence="2 3">
    <name type="scientific">Portunus trituberculatus</name>
    <name type="common">Swimming crab</name>
    <name type="synonym">Neptunus trituberculatus</name>
    <dbReference type="NCBI Taxonomy" id="210409"/>
    <lineage>
        <taxon>Eukaryota</taxon>
        <taxon>Metazoa</taxon>
        <taxon>Ecdysozoa</taxon>
        <taxon>Arthropoda</taxon>
        <taxon>Crustacea</taxon>
        <taxon>Multicrustacea</taxon>
        <taxon>Malacostraca</taxon>
        <taxon>Eumalacostraca</taxon>
        <taxon>Eucarida</taxon>
        <taxon>Decapoda</taxon>
        <taxon>Pleocyemata</taxon>
        <taxon>Brachyura</taxon>
        <taxon>Eubrachyura</taxon>
        <taxon>Portunoidea</taxon>
        <taxon>Portunidae</taxon>
        <taxon>Portuninae</taxon>
        <taxon>Portunus</taxon>
    </lineage>
</organism>
<comment type="caution">
    <text evidence="2">The sequence shown here is derived from an EMBL/GenBank/DDBJ whole genome shotgun (WGS) entry which is preliminary data.</text>
</comment>
<reference evidence="2 3" key="1">
    <citation type="submission" date="2019-05" db="EMBL/GenBank/DDBJ databases">
        <title>Another draft genome of Portunus trituberculatus and its Hox gene families provides insights of decapod evolution.</title>
        <authorList>
            <person name="Jeong J.-H."/>
            <person name="Song I."/>
            <person name="Kim S."/>
            <person name="Choi T."/>
            <person name="Kim D."/>
            <person name="Ryu S."/>
            <person name="Kim W."/>
        </authorList>
    </citation>
    <scope>NUCLEOTIDE SEQUENCE [LARGE SCALE GENOMIC DNA]</scope>
    <source>
        <tissue evidence="2">Muscle</tissue>
    </source>
</reference>
<evidence type="ECO:0000256" key="1">
    <source>
        <dbReference type="SAM" id="MobiDB-lite"/>
    </source>
</evidence>
<accession>A0A5B7J1M5</accession>
<keyword evidence="3" id="KW-1185">Reference proteome</keyword>
<proteinExistence type="predicted"/>
<dbReference type="AlphaFoldDB" id="A0A5B7J1M5"/>
<name>A0A5B7J1M5_PORTR</name>
<dbReference type="EMBL" id="VSRR010075866">
    <property type="protein sequence ID" value="MPC87866.1"/>
    <property type="molecule type" value="Genomic_DNA"/>
</dbReference>
<feature type="region of interest" description="Disordered" evidence="1">
    <location>
        <begin position="23"/>
        <end position="51"/>
    </location>
</feature>
<dbReference type="Proteomes" id="UP000324222">
    <property type="component" value="Unassembled WGS sequence"/>
</dbReference>
<feature type="compositionally biased region" description="Basic and acidic residues" evidence="1">
    <location>
        <begin position="38"/>
        <end position="48"/>
    </location>
</feature>
<protein>
    <submittedName>
        <fullName evidence="2">Uncharacterized protein</fullName>
    </submittedName>
</protein>
<evidence type="ECO:0000313" key="2">
    <source>
        <dbReference type="EMBL" id="MPC87866.1"/>
    </source>
</evidence>
<evidence type="ECO:0000313" key="3">
    <source>
        <dbReference type="Proteomes" id="UP000324222"/>
    </source>
</evidence>
<sequence length="82" mass="9450">MSRQTPAMLPLCYCDDRLLASQESRRGEQEEEEMEQEEEKKGEEERRARNSCIGFGSRGTFLKLQKCQSGSRRKSSPYKGLS</sequence>